<keyword evidence="4" id="KW-1185">Reference proteome</keyword>
<dbReference type="GO" id="GO:0016158">
    <property type="term" value="F:inositol hexakisphosphate 3-phosphatase activity"/>
    <property type="evidence" value="ECO:0007669"/>
    <property type="project" value="InterPro"/>
</dbReference>
<comment type="caution">
    <text evidence="3">The sequence shown here is derived from an EMBL/GenBank/DDBJ whole genome shotgun (WGS) entry which is preliminary data.</text>
</comment>
<protein>
    <submittedName>
        <fullName evidence="3">3-phytase</fullName>
    </submittedName>
</protein>
<dbReference type="InterPro" id="IPR011042">
    <property type="entry name" value="6-blade_b-propeller_TolB-like"/>
</dbReference>
<dbReference type="EMBL" id="QREG01000005">
    <property type="protein sequence ID" value="REE00469.1"/>
    <property type="molecule type" value="Genomic_DNA"/>
</dbReference>
<feature type="signal peptide" evidence="1">
    <location>
        <begin position="1"/>
        <end position="22"/>
    </location>
</feature>
<dbReference type="PROSITE" id="PS51662">
    <property type="entry name" value="BP_PHYTASE"/>
    <property type="match status" value="1"/>
</dbReference>
<reference evidence="3 4" key="1">
    <citation type="submission" date="2018-07" db="EMBL/GenBank/DDBJ databases">
        <title>Genomic Encyclopedia of Type Strains, Phase IV (KMG-IV): sequencing the most valuable type-strain genomes for metagenomic binning, comparative biology and taxonomic classification.</title>
        <authorList>
            <person name="Goeker M."/>
        </authorList>
    </citation>
    <scope>NUCLEOTIDE SEQUENCE [LARGE SCALE GENOMIC DNA]</scope>
    <source>
        <strain evidence="3 4">DSM 4134</strain>
    </source>
</reference>
<evidence type="ECO:0000256" key="1">
    <source>
        <dbReference type="SAM" id="SignalP"/>
    </source>
</evidence>
<evidence type="ECO:0000259" key="2">
    <source>
        <dbReference type="PROSITE" id="PS51662"/>
    </source>
</evidence>
<dbReference type="Gene3D" id="2.120.10.30">
    <property type="entry name" value="TolB, C-terminal domain"/>
    <property type="match status" value="1"/>
</dbReference>
<proteinExistence type="predicted"/>
<dbReference type="PROSITE" id="PS51257">
    <property type="entry name" value="PROKAR_LIPOPROTEIN"/>
    <property type="match status" value="1"/>
</dbReference>
<dbReference type="OrthoDB" id="8696437at2"/>
<dbReference type="AlphaFoldDB" id="A0A3D9L4M8"/>
<dbReference type="Pfam" id="PF02333">
    <property type="entry name" value="Phytase"/>
    <property type="match status" value="1"/>
</dbReference>
<organism evidence="3 4">
    <name type="scientific">Marinoscillum furvescens DSM 4134</name>
    <dbReference type="NCBI Taxonomy" id="1122208"/>
    <lineage>
        <taxon>Bacteria</taxon>
        <taxon>Pseudomonadati</taxon>
        <taxon>Bacteroidota</taxon>
        <taxon>Cytophagia</taxon>
        <taxon>Cytophagales</taxon>
        <taxon>Reichenbachiellaceae</taxon>
        <taxon>Marinoscillum</taxon>
    </lineage>
</organism>
<dbReference type="SUPFAM" id="SSF50956">
    <property type="entry name" value="Thermostable phytase (3-phytase)"/>
    <property type="match status" value="1"/>
</dbReference>
<evidence type="ECO:0000313" key="4">
    <source>
        <dbReference type="Proteomes" id="UP000256779"/>
    </source>
</evidence>
<dbReference type="Proteomes" id="UP000256779">
    <property type="component" value="Unassembled WGS sequence"/>
</dbReference>
<name>A0A3D9L4M8_MARFU</name>
<dbReference type="InterPro" id="IPR003431">
    <property type="entry name" value="B-propeller_Phytase"/>
</dbReference>
<accession>A0A3D9L4M8</accession>
<feature type="domain" description="BPP" evidence="2">
    <location>
        <begin position="16"/>
        <end position="346"/>
    </location>
</feature>
<gene>
    <name evidence="3" type="ORF">C7460_10590</name>
</gene>
<dbReference type="RefSeq" id="WP_115867469.1">
    <property type="nucleotide sequence ID" value="NZ_QREG01000005.1"/>
</dbReference>
<sequence>MKIYPIFALALATLSCSAPAHKQDEIKPQYITDQVLHDSDDPAIWVHPTDPSQSLILGTDKHETEGGLYAFDLKGKMNPEWKAFPLKRPNNVDIAYGFQLDSTNRIDVAVCSERGAGGIRVFKLPELTPIDGGGLSVFEDTPEYNQVMGVALYKNPQTEELFAIASRKAAPEGEPYLYQYQLIADSGKVRHELVRKFGAYSGTKEIEAIAVDAALGYIYYSDEHFGVRKYYADPERGNEELSVFGTEGFADDREGISIYKTGPDTGYLLVSDQGAHQFRVYSRSGTTENPHLHTEVAILPVTAQSSDGSEVVADSLNPDFPKGLFVAMSDNKTFEIYDWRDLAERLK</sequence>
<keyword evidence="1" id="KW-0732">Signal</keyword>
<feature type="chain" id="PRO_5017570321" evidence="1">
    <location>
        <begin position="23"/>
        <end position="347"/>
    </location>
</feature>
<evidence type="ECO:0000313" key="3">
    <source>
        <dbReference type="EMBL" id="REE00469.1"/>
    </source>
</evidence>